<organism evidence="1 2">
    <name type="scientific">Ectobacillus ponti</name>
    <dbReference type="NCBI Taxonomy" id="2961894"/>
    <lineage>
        <taxon>Bacteria</taxon>
        <taxon>Bacillati</taxon>
        <taxon>Bacillota</taxon>
        <taxon>Bacilli</taxon>
        <taxon>Bacillales</taxon>
        <taxon>Bacillaceae</taxon>
        <taxon>Ectobacillus</taxon>
    </lineage>
</organism>
<protein>
    <submittedName>
        <fullName evidence="1">DUF2642 domain-containing protein</fullName>
    </submittedName>
</protein>
<dbReference type="EMBL" id="JANCLT010000002">
    <property type="protein sequence ID" value="MCP8967648.1"/>
    <property type="molecule type" value="Genomic_DNA"/>
</dbReference>
<evidence type="ECO:0000313" key="2">
    <source>
        <dbReference type="Proteomes" id="UP001156102"/>
    </source>
</evidence>
<dbReference type="AlphaFoldDB" id="A0AA42BRS0"/>
<evidence type="ECO:0000313" key="1">
    <source>
        <dbReference type="EMBL" id="MCP8967648.1"/>
    </source>
</evidence>
<comment type="caution">
    <text evidence="1">The sequence shown here is derived from an EMBL/GenBank/DDBJ whole genome shotgun (WGS) entry which is preliminary data.</text>
</comment>
<proteinExistence type="predicted"/>
<sequence length="229" mass="25770">MARFQQHITKMVHVQLSADKFIDGILIDEGTDLLVVYAKEGYFYIPFLHIHRVQFYSNLDQSVQEHDFPSLGSGAQEESVLSATASFHDTLQIAKGLPVEVLAAGNRPLQGCVTDVMDDYFILYAPLYKSIYIPLQHVKWVKPYKDGQLPYGLDQQSFAPKQSSDALSRSFQEQLNTFLGQIVIFDLGIHSYKVGKLIEVQNDQAVIVTASNETVYLNLHHVKAMHSPA</sequence>
<name>A0AA42BRS0_9BACI</name>
<gene>
    <name evidence="1" type="ORF">NK662_03730</name>
</gene>
<reference evidence="1" key="1">
    <citation type="submission" date="2022-07" db="EMBL/GenBank/DDBJ databases">
        <authorList>
            <person name="Li W.-J."/>
            <person name="Deng Q.-Q."/>
        </authorList>
    </citation>
    <scope>NUCLEOTIDE SEQUENCE</scope>
    <source>
        <strain evidence="1">SYSU M60031</strain>
    </source>
</reference>
<dbReference type="RefSeq" id="WP_254757561.1">
    <property type="nucleotide sequence ID" value="NZ_JANCLT010000002.1"/>
</dbReference>
<keyword evidence="2" id="KW-1185">Reference proteome</keyword>
<accession>A0AA42BRS0</accession>
<dbReference type="Proteomes" id="UP001156102">
    <property type="component" value="Unassembled WGS sequence"/>
</dbReference>